<keyword evidence="4" id="KW-1185">Reference proteome</keyword>
<dbReference type="Gene3D" id="3.40.50.2000">
    <property type="entry name" value="Glycogen Phosphorylase B"/>
    <property type="match status" value="4"/>
</dbReference>
<dbReference type="InterPro" id="IPR001296">
    <property type="entry name" value="Glyco_trans_1"/>
</dbReference>
<dbReference type="CDD" id="cd03801">
    <property type="entry name" value="GT4_PimA-like"/>
    <property type="match status" value="2"/>
</dbReference>
<evidence type="ECO:0000259" key="2">
    <source>
        <dbReference type="Pfam" id="PF00534"/>
    </source>
</evidence>
<feature type="compositionally biased region" description="Polar residues" evidence="1">
    <location>
        <begin position="883"/>
        <end position="892"/>
    </location>
</feature>
<feature type="region of interest" description="Disordered" evidence="1">
    <location>
        <begin position="877"/>
        <end position="908"/>
    </location>
</feature>
<evidence type="ECO:0000313" key="3">
    <source>
        <dbReference type="EMBL" id="ATQ68122.1"/>
    </source>
</evidence>
<evidence type="ECO:0000313" key="4">
    <source>
        <dbReference type="Proteomes" id="UP000230709"/>
    </source>
</evidence>
<dbReference type="Proteomes" id="UP000230709">
    <property type="component" value="Chromosome"/>
</dbReference>
<dbReference type="EMBL" id="CP023737">
    <property type="protein sequence ID" value="ATQ68122.1"/>
    <property type="molecule type" value="Genomic_DNA"/>
</dbReference>
<gene>
    <name evidence="3" type="ORF">CQW49_09680</name>
</gene>
<protein>
    <recommendedName>
        <fullName evidence="2">Glycosyl transferase family 1 domain-containing protein</fullName>
    </recommendedName>
</protein>
<sequence length="1951" mass="216117">MWQLPDFQAILASISPETTAWLELNVSSWEPASQPPAWIGLVSTIAGSAKYNLVTRIWQASSTSPELAGPFRFGVAGGVTGDSFALCAHVETLDAPLLISHPRLRKLEETTRIVTPPALVGDRLSSEAAGKLDEASPDAIDGESLAREAAARAHDPDHFDFSDIRVSADGTISHRRVEFFCDAALRDLRRRRQTREAEPATSKGRRISTCCGPPTRVRAGGSSSRSRKRVLGVNFRPQWSIEGEDTFYIRVIDAESEEPSVTARFFDPATGRHVPIEPMRNYVFSLLMSAHRCAGEVQISILDKFGGISSFHTKSVDRQMKGGTDRAFYSELRIPFVTPADACWLSISVVKSRRDPTIVSATIDSFLFFADPVLTHEEREQLPARVSLAMLTSLRQNAGYSAKQFEIAGAAPEGAFDLLLAEPRALTIAKGLMRPRTLPVTVASLSLFDSLVQAAGTLDGAVEAPSLIAFVDGRESCKLEVQLTDKTFFARGKLKPRHRDGRRHLLDVRCETSREVLAARRVSIDLPEDGGVWGKQAADAEAAARRTASELELLRGQAQDAKRALGAASGLHERIAQLAPIVNALAADFGLMERAGLSTRAADVRSSAKKRSGASPEEALLVASPLFDEAWYAKMYMSRDKSGLSPAAHYLERGVAERLFPHPLFDAEWYRERYMSTKSAEPPFVHFLREGVKREYVAHPLFDPAWFARRYQRKGLVDCMIFFQKFAFECGLDPHPLFDSKWYGETYPKTFREGRIGVHDYMETGAQRGRWPNPLFDPAYYVRTYKEQIEPGTNPLAHFIEQGSDDGLNPNPLFSSAWYRAVNPGVAAENWIPLAHYLHVGGKLGLDPNLSFSTKSYLAENPDLDLAKESALAHALRKRSGRGESTLSTETRPQWKKAPLASSERQSRRDVALPSVNWVIGPPDNIQWAYGNNAKRFIENMPRWSHAVSGSAAADIVLYFDVIVAERFAVPGHRKIIRIGGARPIDRLYGDDPERLRKGLAPFEAVIALSPSLLRRVSEVHPNAVLIPNGLDLDLWKPAAREADRPFTAGVAASAKSNAERDVKGIDIAIAAAERAGVALLRTHKGPDQIPHDRMIEDFYSKIDVLLHPVAPGREGSSNVIMEALAMGVPVITTASAGFHGELLQDGVDAFIRSRDVAEIAEAILALRDHADLAERVRDNARRFALEHHDIGKIAERYEAVFRDALVRGGAQPSPRVGFFPFWKPTPAFASSRLRSDFPAALLEQAPTPLAISSEGSTDVDVALVVQSAEDPLYAALSENPRIFVVYDVCDRYFENPKVFKTPSGEVNSLERFNELIARANVVIAPTVELKAELARRFPRKPVYLVPEMIDYSRGFRDASPVEPKRVIWFGSPQRGNFDSARWLLDSLTTRLGYEPRIVSRKSYFSRMPEHAPHVVDWSIDTFLGELQAASICVVSHAEEEKTKSPNRFITAVAHGVPTVVSSSRPSAQLLRRAGCEWAIVSNEEELDVAARRLENPDERRQYLQKVQAAIEAEHGNAAVRGAYLQLFLNRVHDTGRAERRRVAYVTHNLNYGEGAPKSLFELAVGLRDHANIEPFVYCAAPGDLASSYAEAEVALHTFTDEARPPMRVLNQSFEAVRRDFISFLRDNQIDYVVANTIKSAPFVTFADEEDIPASIIIRESFEKANRFNYYLPPVQEAAERALLCARSVVFVSANTMRYWADQPMTPDIRLIKNGVNVAPFEAALALDKAEARQRLGIEADLLAVCVGTINERKGQLELARWYQTLPSHIRERLTIMFVGATEGGGLDRFRAEYDALPPEIRKKLLIVSTTPDIGLYYRASDLFLMNSSQESYPRSTMEALLFGLPVISTPVFGVLEQVVNGENGMIFPFEDMIAWRQAIERLVADPRLLAEMSENAASSFWKLTTYAEMLNDYRSVVAPLVPSAADAAPASSDAVEADAVVEPVEMAPVS</sequence>
<dbReference type="PANTHER" id="PTHR12526:SF630">
    <property type="entry name" value="GLYCOSYLTRANSFERASE"/>
    <property type="match status" value="1"/>
</dbReference>
<proteinExistence type="predicted"/>
<evidence type="ECO:0000256" key="1">
    <source>
        <dbReference type="SAM" id="MobiDB-lite"/>
    </source>
</evidence>
<dbReference type="GO" id="GO:0016757">
    <property type="term" value="F:glycosyltransferase activity"/>
    <property type="evidence" value="ECO:0007669"/>
    <property type="project" value="InterPro"/>
</dbReference>
<accession>A0A2D2CZG0</accession>
<dbReference type="PANTHER" id="PTHR12526">
    <property type="entry name" value="GLYCOSYLTRANSFERASE"/>
    <property type="match status" value="1"/>
</dbReference>
<dbReference type="SUPFAM" id="SSF53756">
    <property type="entry name" value="UDP-Glycosyltransferase/glycogen phosphorylase"/>
    <property type="match status" value="2"/>
</dbReference>
<name>A0A2D2CZG0_METT3</name>
<dbReference type="KEGG" id="mtw:CQW49_09680"/>
<dbReference type="STRING" id="595536.GCA_000178815_03222"/>
<reference evidence="4" key="1">
    <citation type="submission" date="2017-10" db="EMBL/GenBank/DDBJ databases">
        <title>Completed PacBio SMRT sequence of Methylosinus trichosporium OB3b reveals presence of a third large plasmid.</title>
        <authorList>
            <person name="Charles T.C."/>
            <person name="Lynch M.D.J."/>
            <person name="Heil J.R."/>
            <person name="Cheng J."/>
        </authorList>
    </citation>
    <scope>NUCLEOTIDE SEQUENCE [LARGE SCALE GENOMIC DNA]</scope>
    <source>
        <strain evidence="4">OB3b</strain>
    </source>
</reference>
<feature type="region of interest" description="Disordered" evidence="1">
    <location>
        <begin position="192"/>
        <end position="223"/>
    </location>
</feature>
<dbReference type="Pfam" id="PF13692">
    <property type="entry name" value="Glyco_trans_1_4"/>
    <property type="match status" value="1"/>
</dbReference>
<feature type="domain" description="Glycosyl transferase family 1" evidence="2">
    <location>
        <begin position="1729"/>
        <end position="1898"/>
    </location>
</feature>
<organism evidence="3 4">
    <name type="scientific">Methylosinus trichosporium (strain ATCC 35070 / NCIMB 11131 / UNIQEM 75 / OB3b)</name>
    <dbReference type="NCBI Taxonomy" id="595536"/>
    <lineage>
        <taxon>Bacteria</taxon>
        <taxon>Pseudomonadati</taxon>
        <taxon>Pseudomonadota</taxon>
        <taxon>Alphaproteobacteria</taxon>
        <taxon>Hyphomicrobiales</taxon>
        <taxon>Methylocystaceae</taxon>
        <taxon>Methylosinus</taxon>
    </lineage>
</organism>
<dbReference type="Pfam" id="PF00534">
    <property type="entry name" value="Glycos_transf_1"/>
    <property type="match status" value="1"/>
</dbReference>